<organism evidence="1 2">
    <name type="scientific">Arenimonas donghaensis DSM 18148 = HO3-R19</name>
    <dbReference type="NCBI Taxonomy" id="1121014"/>
    <lineage>
        <taxon>Bacteria</taxon>
        <taxon>Pseudomonadati</taxon>
        <taxon>Pseudomonadota</taxon>
        <taxon>Gammaproteobacteria</taxon>
        <taxon>Lysobacterales</taxon>
        <taxon>Lysobacteraceae</taxon>
        <taxon>Arenimonas</taxon>
    </lineage>
</organism>
<proteinExistence type="predicted"/>
<reference evidence="2" key="1">
    <citation type="submission" date="2013-08" db="EMBL/GenBank/DDBJ databases">
        <title>Genome sequencing of Arenimonas donghaensis.</title>
        <authorList>
            <person name="Chen F."/>
            <person name="Wang G."/>
        </authorList>
    </citation>
    <scope>NUCLEOTIDE SEQUENCE [LARGE SCALE GENOMIC DNA]</scope>
    <source>
        <strain evidence="2">HO3-R19</strain>
    </source>
</reference>
<accession>A0A087MM20</accession>
<evidence type="ECO:0000313" key="2">
    <source>
        <dbReference type="Proteomes" id="UP000029085"/>
    </source>
</evidence>
<dbReference type="Proteomes" id="UP000029085">
    <property type="component" value="Unassembled WGS sequence"/>
</dbReference>
<reference evidence="1 2" key="2">
    <citation type="journal article" date="2015" name="Stand. Genomic Sci.">
        <title>High quality draft genomic sequence of Arenimonas donghaensis DSM 18148(T).</title>
        <authorList>
            <person name="Chen F."/>
            <person name="Wang H."/>
            <person name="Cao Y."/>
            <person name="Li X."/>
            <person name="Wang G."/>
        </authorList>
    </citation>
    <scope>NUCLEOTIDE SEQUENCE [LARGE SCALE GENOMIC DNA]</scope>
    <source>
        <strain evidence="1 2">HO3-R19</strain>
    </source>
</reference>
<dbReference type="EMBL" id="AVCJ01000001">
    <property type="protein sequence ID" value="KFL37923.1"/>
    <property type="molecule type" value="Genomic_DNA"/>
</dbReference>
<gene>
    <name evidence="1" type="ORF">N788_01760</name>
</gene>
<keyword evidence="2" id="KW-1185">Reference proteome</keyword>
<protein>
    <submittedName>
        <fullName evidence="1">Uncharacterized protein</fullName>
    </submittedName>
</protein>
<sequence length="71" mass="7888">MAIADKQELEIDVTVEAFFQSRQSLDKNRRGGVFQAKKQAQFGHGNDQVRSDAPRCARRASLGLGQSLVVR</sequence>
<name>A0A087MM20_9GAMM</name>
<evidence type="ECO:0000313" key="1">
    <source>
        <dbReference type="EMBL" id="KFL37923.1"/>
    </source>
</evidence>
<dbReference type="AlphaFoldDB" id="A0A087MM20"/>
<comment type="caution">
    <text evidence="1">The sequence shown here is derived from an EMBL/GenBank/DDBJ whole genome shotgun (WGS) entry which is preliminary data.</text>
</comment>